<evidence type="ECO:0000256" key="3">
    <source>
        <dbReference type="ARBA" id="ARBA00022484"/>
    </source>
</evidence>
<dbReference type="PANTHER" id="PTHR23079:SF55">
    <property type="entry name" value="RNA-DIRECTED RNA POLYMERASE"/>
    <property type="match status" value="1"/>
</dbReference>
<feature type="compositionally biased region" description="Basic and acidic residues" evidence="9">
    <location>
        <begin position="1283"/>
        <end position="1294"/>
    </location>
</feature>
<dbReference type="GO" id="GO:0031380">
    <property type="term" value="C:nuclear RNA-directed RNA polymerase complex"/>
    <property type="evidence" value="ECO:0007669"/>
    <property type="project" value="TreeGrafter"/>
</dbReference>
<keyword evidence="5" id="KW-0548">Nucleotidyltransferase</keyword>
<sequence>MPGTEKAHNKKQKKTKKKQQQQQVSHEIPLKRKKDPAALTQANLPSKESATQHTPSPALFVPSKTWLRKQKYGLGAHTHVRGQLKGPTHHTHEPAYVLEQRQQQEYRHRQQQDYHLQQLREHSAAMPFVVTAKGIPTSWGTLQVYKHLEGYGTITRIECSDHRDVVMTVKVFFDQMPKETAWLNKSIDIRRKHDNRAYTIRFTVDRARRPYLERLREGGQEFPQRMTVPLSGADFGIMRDPHTMVTGHSIETSQTSFMLDLQQQQVEVIFRLFTGDGWDGAQLYKLRIDLSELKLVRVVGVDSKICFVITLESPPMMFRKTTDVKNTHDRGSTLWDERQMWFRQTDVDLNPTNRSYPIGLQKQNAIIDVGRWLTYRFVFDVDKGDMTFRNIINALKDSGVTFVDNHHMTFETQTKITEMWKWLSSHRGNSYTGLSDLHELNDENVNLSFPVRYALESCISHNLIHESNITSEFLRSLDRLDSSTAVAILEKIVDEKKRYFEPQMALRTSITRCEKQRPAHCSKILAVTVTPTTIYLNTPVLETSNRVIRKYQEYENHFLRVKFTEERYRGRLMSYDGRAMDEVYSRIKQAMTHGIQIGDRRYDFLAFGNSQFREHGAYFFARTGNGANALTADKIRKWMGEFSHINVVAKYASRLGQCFSTTRAVSTRPEIKHIADIVRNKYTFTDGVGKISPLFAQVIRHYHGLSEVPSVVQFRLGGCKGVLTIDPTLRGREIHLRPSQQKFSSAFAGLEVCRVSRFSSAHLNVQIILVLSSRGVSDAAFLTKESVMLKDLDEAMINVPKARKLLRQNVDFNQTSLQLASMVDDGFMAAQEPFFMSCLTLWRAWNLKYLKQKAKIFIEKGALLLGTVDETGTLRGHFNSDPFIDLRDYSNHHFSDSEQERDDRINSTLPQIFVQVTDHVNRRMKVVTGRCILLRNPSLHPGDARVVLAVDVPALHHIKDAVVLPQTGDRDLGNMSSGGDLDGDDYVVIWDQDLIPPEINYPAMDYTAPDPQISSGQVTVDDLTSFFVTHIKNDNLGPIAVAHRYLADAASQGVKLKSCLRLAQLHSEAVDYAKTGVPAEFPKDLRPTRWPHWSEQKHKAAHKIYQSKGIIGQLYDAVTLDSFSAAPCSLPFDQRILGFASDKVVVALLPAAVETKAVYDEALRRLMFQYGIKSEFEAWTSFVLEHSSDHGGDWKFAESLGESFMALNHHYQDICFERAGTSRDGRDWALLKPWVIAMYKVTADESQRRDNTGDQQVPLISFPWLFPHELGVIATEEHILPDSFSRDSSDDKAETPTADYSSSRENSDDKGGLLADPLIQKLHDDQTETTTADDSSSRETPDDIGETSSRNGNDSSLTSASLRHPSSEVVSPAPPEGATYDQFYSEQDLMDFSDEESMAGDENRPGSSGLILTPATSNLNLPEGIRTPLESSVEVLNGAFLDISFHDPTEAAYRDELLAREAEILRFSDDDARSLSHGRFTPASSALDDDLTERETLVKGSTMDQNNAGEDAQESSEQGLTSSRPSLLDQLSDLLAD</sequence>
<comment type="catalytic activity">
    <reaction evidence="8">
        <text>RNA(n) + a ribonucleoside 5'-triphosphate = RNA(n+1) + diphosphate</text>
        <dbReference type="Rhea" id="RHEA:21248"/>
        <dbReference type="Rhea" id="RHEA-COMP:14527"/>
        <dbReference type="Rhea" id="RHEA-COMP:17342"/>
        <dbReference type="ChEBI" id="CHEBI:33019"/>
        <dbReference type="ChEBI" id="CHEBI:61557"/>
        <dbReference type="ChEBI" id="CHEBI:140395"/>
        <dbReference type="EC" id="2.7.7.48"/>
    </reaction>
</comment>
<dbReference type="Proteomes" id="UP000504637">
    <property type="component" value="Unplaced"/>
</dbReference>
<keyword evidence="4" id="KW-0808">Transferase</keyword>
<dbReference type="Pfam" id="PF05183">
    <property type="entry name" value="RdRP"/>
    <property type="match status" value="1"/>
</dbReference>
<dbReference type="GO" id="GO:0030422">
    <property type="term" value="P:siRNA processing"/>
    <property type="evidence" value="ECO:0007669"/>
    <property type="project" value="TreeGrafter"/>
</dbReference>
<dbReference type="GO" id="GO:0003968">
    <property type="term" value="F:RNA-directed RNA polymerase activity"/>
    <property type="evidence" value="ECO:0007669"/>
    <property type="project" value="UniProtKB-KW"/>
</dbReference>
<feature type="compositionally biased region" description="Low complexity" evidence="9">
    <location>
        <begin position="1522"/>
        <end position="1537"/>
    </location>
</feature>
<evidence type="ECO:0000259" key="12">
    <source>
        <dbReference type="Pfam" id="PF26253"/>
    </source>
</evidence>
<dbReference type="RefSeq" id="XP_033456240.1">
    <property type="nucleotide sequence ID" value="XM_033605782.1"/>
</dbReference>
<dbReference type="InterPro" id="IPR058752">
    <property type="entry name" value="RDRP_C_head"/>
</dbReference>
<dbReference type="EC" id="2.7.7.48" evidence="2"/>
<proteinExistence type="inferred from homology"/>
<evidence type="ECO:0000256" key="4">
    <source>
        <dbReference type="ARBA" id="ARBA00022679"/>
    </source>
</evidence>
<name>A0A6J3LV95_9PEZI</name>
<evidence type="ECO:0000259" key="10">
    <source>
        <dbReference type="Pfam" id="PF05183"/>
    </source>
</evidence>
<evidence type="ECO:0000256" key="5">
    <source>
        <dbReference type="ARBA" id="ARBA00022695"/>
    </source>
</evidence>
<keyword evidence="13" id="KW-1185">Reference proteome</keyword>
<protein>
    <recommendedName>
        <fullName evidence="2">RNA-directed RNA polymerase</fullName>
        <ecNumber evidence="2">2.7.7.48</ecNumber>
    </recommendedName>
</protein>
<feature type="region of interest" description="Disordered" evidence="9">
    <location>
        <begin position="1283"/>
        <end position="1379"/>
    </location>
</feature>
<organism evidence="14">
    <name type="scientific">Dissoconium aciculare CBS 342.82</name>
    <dbReference type="NCBI Taxonomy" id="1314786"/>
    <lineage>
        <taxon>Eukaryota</taxon>
        <taxon>Fungi</taxon>
        <taxon>Dikarya</taxon>
        <taxon>Ascomycota</taxon>
        <taxon>Pezizomycotina</taxon>
        <taxon>Dothideomycetes</taxon>
        <taxon>Dothideomycetidae</taxon>
        <taxon>Mycosphaerellales</taxon>
        <taxon>Dissoconiaceae</taxon>
        <taxon>Dissoconium</taxon>
    </lineage>
</organism>
<evidence type="ECO:0000256" key="1">
    <source>
        <dbReference type="ARBA" id="ARBA00005762"/>
    </source>
</evidence>
<dbReference type="InterPro" id="IPR058751">
    <property type="entry name" value="RDRP_helical"/>
</dbReference>
<evidence type="ECO:0000256" key="8">
    <source>
        <dbReference type="ARBA" id="ARBA00048744"/>
    </source>
</evidence>
<feature type="compositionally biased region" description="Basic residues" evidence="9">
    <location>
        <begin position="8"/>
        <end position="19"/>
    </location>
</feature>
<feature type="region of interest" description="Disordered" evidence="9">
    <location>
        <begin position="1396"/>
        <end position="1415"/>
    </location>
</feature>
<evidence type="ECO:0000259" key="11">
    <source>
        <dbReference type="Pfam" id="PF26252"/>
    </source>
</evidence>
<evidence type="ECO:0000256" key="2">
    <source>
        <dbReference type="ARBA" id="ARBA00012494"/>
    </source>
</evidence>
<feature type="region of interest" description="Disordered" evidence="9">
    <location>
        <begin position="1496"/>
        <end position="1537"/>
    </location>
</feature>
<evidence type="ECO:0000256" key="9">
    <source>
        <dbReference type="SAM" id="MobiDB-lite"/>
    </source>
</evidence>
<gene>
    <name evidence="14" type="ORF">K489DRAFT_384114</name>
</gene>
<reference evidence="14" key="1">
    <citation type="submission" date="2020-01" db="EMBL/GenBank/DDBJ databases">
        <authorList>
            <consortium name="DOE Joint Genome Institute"/>
            <person name="Haridas S."/>
            <person name="Albert R."/>
            <person name="Binder M."/>
            <person name="Bloem J."/>
            <person name="Labutti K."/>
            <person name="Salamov A."/>
            <person name="Andreopoulos B."/>
            <person name="Baker S.E."/>
            <person name="Barry K."/>
            <person name="Bills G."/>
            <person name="Bluhm B.H."/>
            <person name="Cannon C."/>
            <person name="Castanera R."/>
            <person name="Culley D.E."/>
            <person name="Daum C."/>
            <person name="Ezra D."/>
            <person name="Gonzalez J.B."/>
            <person name="Henrissat B."/>
            <person name="Kuo A."/>
            <person name="Liang C."/>
            <person name="Lipzen A."/>
            <person name="Lutzoni F."/>
            <person name="Magnuson J."/>
            <person name="Mondo S."/>
            <person name="Nolan M."/>
            <person name="Ohm R."/>
            <person name="Pangilinan J."/>
            <person name="Park H.-J."/>
            <person name="Ramirez L."/>
            <person name="Alfaro M."/>
            <person name="Sun H."/>
            <person name="Tritt A."/>
            <person name="Yoshinaga Y."/>
            <person name="Zwiers L.-H."/>
            <person name="Turgeon B.G."/>
            <person name="Goodwin S.B."/>
            <person name="Spatafora J.W."/>
            <person name="Crous P.W."/>
            <person name="Grigoriev I.V."/>
        </authorList>
    </citation>
    <scope>NUCLEOTIDE SEQUENCE</scope>
    <source>
        <strain evidence="14">CBS 342.82</strain>
    </source>
</reference>
<dbReference type="GO" id="GO:0003723">
    <property type="term" value="F:RNA binding"/>
    <property type="evidence" value="ECO:0007669"/>
    <property type="project" value="UniProtKB-KW"/>
</dbReference>
<reference evidence="14" key="3">
    <citation type="submission" date="2025-08" db="UniProtKB">
        <authorList>
            <consortium name="RefSeq"/>
        </authorList>
    </citation>
    <scope>IDENTIFICATION</scope>
    <source>
        <strain evidence="14">CBS 342.82</strain>
    </source>
</reference>
<dbReference type="InterPro" id="IPR007855">
    <property type="entry name" value="RDRP"/>
</dbReference>
<feature type="domain" description="RDRP core" evidence="10">
    <location>
        <begin position="529"/>
        <end position="1118"/>
    </location>
</feature>
<keyword evidence="7" id="KW-0943">RNA-mediated gene silencing</keyword>
<evidence type="ECO:0000313" key="14">
    <source>
        <dbReference type="RefSeq" id="XP_033456240.1"/>
    </source>
</evidence>
<accession>A0A6J3LV95</accession>
<reference evidence="14" key="2">
    <citation type="submission" date="2020-04" db="EMBL/GenBank/DDBJ databases">
        <authorList>
            <consortium name="NCBI Genome Project"/>
        </authorList>
    </citation>
    <scope>NUCLEOTIDE SEQUENCE</scope>
    <source>
        <strain evidence="14">CBS 342.82</strain>
    </source>
</reference>
<dbReference type="Pfam" id="PF26253">
    <property type="entry name" value="RdRP_head"/>
    <property type="match status" value="1"/>
</dbReference>
<evidence type="ECO:0000256" key="7">
    <source>
        <dbReference type="ARBA" id="ARBA00023158"/>
    </source>
</evidence>
<dbReference type="InterPro" id="IPR057596">
    <property type="entry name" value="RDRP_core"/>
</dbReference>
<dbReference type="GeneID" id="54363582"/>
<feature type="domain" description="RDRP C-terminal head" evidence="12">
    <location>
        <begin position="1148"/>
        <end position="1275"/>
    </location>
</feature>
<comment type="similarity">
    <text evidence="1">Belongs to the RdRP family.</text>
</comment>
<dbReference type="Pfam" id="PF26252">
    <property type="entry name" value="RdRP_helical"/>
    <property type="match status" value="1"/>
</dbReference>
<evidence type="ECO:0000313" key="13">
    <source>
        <dbReference type="Proteomes" id="UP000504637"/>
    </source>
</evidence>
<keyword evidence="3" id="KW-0696">RNA-directed RNA polymerase</keyword>
<keyword evidence="6" id="KW-0694">RNA-binding</keyword>
<dbReference type="OrthoDB" id="6513042at2759"/>
<feature type="domain" description="RDRP helical" evidence="11">
    <location>
        <begin position="446"/>
        <end position="515"/>
    </location>
</feature>
<dbReference type="PANTHER" id="PTHR23079">
    <property type="entry name" value="RNA-DEPENDENT RNA POLYMERASE"/>
    <property type="match status" value="1"/>
</dbReference>
<feature type="compositionally biased region" description="Polar residues" evidence="9">
    <location>
        <begin position="40"/>
        <end position="55"/>
    </location>
</feature>
<evidence type="ECO:0000256" key="6">
    <source>
        <dbReference type="ARBA" id="ARBA00022884"/>
    </source>
</evidence>
<feature type="compositionally biased region" description="Polar residues" evidence="9">
    <location>
        <begin position="1346"/>
        <end position="1361"/>
    </location>
</feature>
<feature type="region of interest" description="Disordered" evidence="9">
    <location>
        <begin position="1"/>
        <end position="57"/>
    </location>
</feature>